<evidence type="ECO:0008006" key="3">
    <source>
        <dbReference type="Google" id="ProtNLM"/>
    </source>
</evidence>
<keyword evidence="2" id="KW-1185">Reference proteome</keyword>
<accession>A0A3M8SPM8</accession>
<dbReference type="PANTHER" id="PTHR21621:SF0">
    <property type="entry name" value="BETA-CITRYLGLUTAMATE SYNTHASE B-RELATED"/>
    <property type="match status" value="1"/>
</dbReference>
<reference evidence="1 2" key="1">
    <citation type="submission" date="2018-11" db="EMBL/GenBank/DDBJ databases">
        <title>Lysobacter cryohumiis sp. nov., isolated from soil in the Tianshan Mountains, Xinjiang, China.</title>
        <authorList>
            <person name="Luo Y."/>
            <person name="Sheng H."/>
        </authorList>
    </citation>
    <scope>NUCLEOTIDE SEQUENCE [LARGE SCALE GENOMIC DNA]</scope>
    <source>
        <strain evidence="1 2">ZS60</strain>
    </source>
</reference>
<dbReference type="GO" id="GO:0009432">
    <property type="term" value="P:SOS response"/>
    <property type="evidence" value="ECO:0007669"/>
    <property type="project" value="TreeGrafter"/>
</dbReference>
<dbReference type="GO" id="GO:0018169">
    <property type="term" value="F:ribosomal S6-glutamic acid ligase activity"/>
    <property type="evidence" value="ECO:0007669"/>
    <property type="project" value="TreeGrafter"/>
</dbReference>
<dbReference type="AlphaFoldDB" id="A0A3M8SPM8"/>
<comment type="caution">
    <text evidence="1">The sequence shown here is derived from an EMBL/GenBank/DDBJ whole genome shotgun (WGS) entry which is preliminary data.</text>
</comment>
<proteinExistence type="predicted"/>
<dbReference type="Proteomes" id="UP000267049">
    <property type="component" value="Unassembled WGS sequence"/>
</dbReference>
<dbReference type="PANTHER" id="PTHR21621">
    <property type="entry name" value="RIBOSOMAL PROTEIN S6 MODIFICATION PROTEIN"/>
    <property type="match status" value="1"/>
</dbReference>
<dbReference type="Gene3D" id="3.30.470.20">
    <property type="entry name" value="ATP-grasp fold, B domain"/>
    <property type="match status" value="1"/>
</dbReference>
<dbReference type="EMBL" id="RIBS01000005">
    <property type="protein sequence ID" value="RNF83261.1"/>
    <property type="molecule type" value="Genomic_DNA"/>
</dbReference>
<dbReference type="GO" id="GO:0005737">
    <property type="term" value="C:cytoplasm"/>
    <property type="evidence" value="ECO:0007669"/>
    <property type="project" value="TreeGrafter"/>
</dbReference>
<protein>
    <recommendedName>
        <fullName evidence="3">ATP-grasp domain-containing protein</fullName>
    </recommendedName>
</protein>
<gene>
    <name evidence="1" type="ORF">EER27_12265</name>
</gene>
<evidence type="ECO:0000313" key="1">
    <source>
        <dbReference type="EMBL" id="RNF83261.1"/>
    </source>
</evidence>
<organism evidence="1 2">
    <name type="scientific">Montanilutibacter psychrotolerans</name>
    <dbReference type="NCBI Taxonomy" id="1327343"/>
    <lineage>
        <taxon>Bacteria</taxon>
        <taxon>Pseudomonadati</taxon>
        <taxon>Pseudomonadota</taxon>
        <taxon>Gammaproteobacteria</taxon>
        <taxon>Lysobacterales</taxon>
        <taxon>Lysobacteraceae</taxon>
        <taxon>Montanilutibacter</taxon>
    </lineage>
</organism>
<name>A0A3M8SPM8_9GAMM</name>
<evidence type="ECO:0000313" key="2">
    <source>
        <dbReference type="Proteomes" id="UP000267049"/>
    </source>
</evidence>
<sequence>MEDPHVERVCNELRSRGRIDPLVVDYLNGVRFEFRTDIQGRVSFELAGRRLSENYLVWDRTKIMPGTDLYIRGDERSSGYAAQEWRAFYSLLCGVNGDMAVNSLASRRCMIKPYQQMMAAKTGFLVPNTMITNDRGSVLSFIDECDGRIIMKSVSAGKVKPSGEGENIPYVVMTMRVGEDDLQSATEEEIGHCPHFFQQELIKKHELRVVYIDGRMHAFRVDSQGCRTGEVDWRKGFGFVQFASGDLDASTRTAIDRYMRSMGLFSGSIDLIVDTDDRVWFLECNQDGAWGWVDDIVDGAVGRAFADAFEARLLDAVALRGRENMCVSA</sequence>
<dbReference type="SUPFAM" id="SSF56059">
    <property type="entry name" value="Glutathione synthetase ATP-binding domain-like"/>
    <property type="match status" value="1"/>
</dbReference>